<dbReference type="InterPro" id="IPR007848">
    <property type="entry name" value="Small_mtfrase_dom"/>
</dbReference>
<feature type="binding site" evidence="5">
    <location>
        <position position="145"/>
    </location>
    <ligand>
        <name>S-adenosyl-L-methionine</name>
        <dbReference type="ChEBI" id="CHEBI:59789"/>
    </ligand>
</feature>
<comment type="caution">
    <text evidence="5">Lacks conserved residue(s) required for the propagation of feature annotation.</text>
</comment>
<accession>A0A1L3GQ78</accession>
<feature type="domain" description="Release factor glutamine methyltransferase N-terminal" evidence="7">
    <location>
        <begin position="10"/>
        <end position="79"/>
    </location>
</feature>
<dbReference type="NCBIfam" id="TIGR00536">
    <property type="entry name" value="hemK_fam"/>
    <property type="match status" value="1"/>
</dbReference>
<dbReference type="KEGG" id="pef:A7E78_08255"/>
<comment type="catalytic activity">
    <reaction evidence="4 5">
        <text>L-glutaminyl-[peptide chain release factor] + S-adenosyl-L-methionine = N(5)-methyl-L-glutaminyl-[peptide chain release factor] + S-adenosyl-L-homocysteine + H(+)</text>
        <dbReference type="Rhea" id="RHEA:42896"/>
        <dbReference type="Rhea" id="RHEA-COMP:10271"/>
        <dbReference type="Rhea" id="RHEA-COMP:10272"/>
        <dbReference type="ChEBI" id="CHEBI:15378"/>
        <dbReference type="ChEBI" id="CHEBI:30011"/>
        <dbReference type="ChEBI" id="CHEBI:57856"/>
        <dbReference type="ChEBI" id="CHEBI:59789"/>
        <dbReference type="ChEBI" id="CHEBI:61891"/>
        <dbReference type="EC" id="2.1.1.297"/>
    </reaction>
</comment>
<dbReference type="RefSeq" id="WP_072283793.1">
    <property type="nucleotide sequence ID" value="NZ_CP015519.1"/>
</dbReference>
<dbReference type="GO" id="GO:0102559">
    <property type="term" value="F:peptide chain release factor N(5)-glutamine methyltransferase activity"/>
    <property type="evidence" value="ECO:0007669"/>
    <property type="project" value="UniProtKB-EC"/>
</dbReference>
<feature type="binding site" evidence="5">
    <location>
        <begin position="122"/>
        <end position="126"/>
    </location>
    <ligand>
        <name>S-adenosyl-L-methionine</name>
        <dbReference type="ChEBI" id="CHEBI:59789"/>
    </ligand>
</feature>
<dbReference type="Gene3D" id="3.40.50.150">
    <property type="entry name" value="Vaccinia Virus protein VP39"/>
    <property type="match status" value="1"/>
</dbReference>
<dbReference type="GO" id="GO:0003676">
    <property type="term" value="F:nucleic acid binding"/>
    <property type="evidence" value="ECO:0007669"/>
    <property type="project" value="InterPro"/>
</dbReference>
<evidence type="ECO:0000313" key="8">
    <source>
        <dbReference type="EMBL" id="APG27828.1"/>
    </source>
</evidence>
<keyword evidence="3 5" id="KW-0949">S-adenosyl-L-methionine</keyword>
<dbReference type="PANTHER" id="PTHR18895:SF74">
    <property type="entry name" value="MTRF1L RELEASE FACTOR GLUTAMINE METHYLTRANSFERASE"/>
    <property type="match status" value="1"/>
</dbReference>
<dbReference type="InterPro" id="IPR040758">
    <property type="entry name" value="PrmC_N"/>
</dbReference>
<evidence type="ECO:0000313" key="9">
    <source>
        <dbReference type="Proteomes" id="UP000182517"/>
    </source>
</evidence>
<comment type="similarity">
    <text evidence="5">Belongs to the protein N5-glutamine methyltransferase family. PrmC subfamily.</text>
</comment>
<evidence type="ECO:0000256" key="3">
    <source>
        <dbReference type="ARBA" id="ARBA00022691"/>
    </source>
</evidence>
<proteinExistence type="inferred from homology"/>
<dbReference type="FunFam" id="3.40.50.150:FF:000053">
    <property type="entry name" value="Release factor glutamine methyltransferase"/>
    <property type="match status" value="1"/>
</dbReference>
<dbReference type="Pfam" id="PF17827">
    <property type="entry name" value="PrmC_N"/>
    <property type="match status" value="1"/>
</dbReference>
<evidence type="ECO:0000256" key="4">
    <source>
        <dbReference type="ARBA" id="ARBA00048391"/>
    </source>
</evidence>
<evidence type="ECO:0000256" key="5">
    <source>
        <dbReference type="HAMAP-Rule" id="MF_02126"/>
    </source>
</evidence>
<feature type="binding site" evidence="5">
    <location>
        <position position="188"/>
    </location>
    <ligand>
        <name>S-adenosyl-L-methionine</name>
        <dbReference type="ChEBI" id="CHEBI:59789"/>
    </ligand>
</feature>
<evidence type="ECO:0000259" key="6">
    <source>
        <dbReference type="Pfam" id="PF05175"/>
    </source>
</evidence>
<dbReference type="InterPro" id="IPR050320">
    <property type="entry name" value="N5-glutamine_MTase"/>
</dbReference>
<dbReference type="Pfam" id="PF05175">
    <property type="entry name" value="MTS"/>
    <property type="match status" value="1"/>
</dbReference>
<dbReference type="GO" id="GO:0032259">
    <property type="term" value="P:methylation"/>
    <property type="evidence" value="ECO:0007669"/>
    <property type="project" value="UniProtKB-KW"/>
</dbReference>
<dbReference type="AlphaFoldDB" id="A0A1L3GQ78"/>
<protein>
    <recommendedName>
        <fullName evidence="5">Release factor glutamine methyltransferase</fullName>
        <shortName evidence="5">RF MTase</shortName>
        <ecNumber evidence="5">2.1.1.297</ecNumber>
    </recommendedName>
    <alternativeName>
        <fullName evidence="5">N5-glutamine methyltransferase PrmC</fullName>
    </alternativeName>
    <alternativeName>
        <fullName evidence="5">Protein-(glutamine-N5) MTase PrmC</fullName>
    </alternativeName>
    <alternativeName>
        <fullName evidence="5">Protein-glutamine N-methyltransferase PrmC</fullName>
    </alternativeName>
</protein>
<dbReference type="SUPFAM" id="SSF53335">
    <property type="entry name" value="S-adenosyl-L-methionine-dependent methyltransferases"/>
    <property type="match status" value="1"/>
</dbReference>
<comment type="function">
    <text evidence="5">Methylates the class 1 translation termination release factors RF1/PrfA and RF2/PrfB on the glutamine residue of the universally conserved GGQ motif.</text>
</comment>
<dbReference type="Proteomes" id="UP000182517">
    <property type="component" value="Chromosome"/>
</dbReference>
<evidence type="ECO:0000259" key="7">
    <source>
        <dbReference type="Pfam" id="PF17827"/>
    </source>
</evidence>
<sequence>MAEPWTVLKVLQWTAGYLQEQGIEGARLDAELLLTEVLQLDRVGLYVNYDRPLEATELAAYRQLVGRRARREPVAYILGRSEFWSLPLVVRPEVLIPRPDTEVLVEEALQRADSESRILDVGTGSGAIAIALAHELPGAQLVAIDLSDAALAVAKENARSNNVAERISFQQGDLQSLPTGPFELIVANPPYIPQGDLASLQPDVRDYEPHLALAGGSDGLDCYRILSAQSRQCLTAGGWMLLEVGVGQAQAVQQLLTQAGLVEVFCRNDYAGVARVVGGRCAVTAKA</sequence>
<dbReference type="STRING" id="1842532.A7E78_08255"/>
<evidence type="ECO:0000256" key="1">
    <source>
        <dbReference type="ARBA" id="ARBA00022603"/>
    </source>
</evidence>
<dbReference type="CDD" id="cd02440">
    <property type="entry name" value="AdoMet_MTases"/>
    <property type="match status" value="1"/>
</dbReference>
<evidence type="ECO:0000256" key="2">
    <source>
        <dbReference type="ARBA" id="ARBA00022679"/>
    </source>
</evidence>
<dbReference type="InterPro" id="IPR002052">
    <property type="entry name" value="DNA_methylase_N6_adenine_CS"/>
</dbReference>
<keyword evidence="2 5" id="KW-0808">Transferase</keyword>
<dbReference type="HAMAP" id="MF_02126">
    <property type="entry name" value="RF_methyltr_PrmC"/>
    <property type="match status" value="1"/>
</dbReference>
<gene>
    <name evidence="5" type="primary">prmC</name>
    <name evidence="8" type="ORF">A7E78_08255</name>
</gene>
<dbReference type="NCBIfam" id="TIGR03534">
    <property type="entry name" value="RF_mod_PrmC"/>
    <property type="match status" value="1"/>
</dbReference>
<dbReference type="PANTHER" id="PTHR18895">
    <property type="entry name" value="HEMK METHYLTRANSFERASE"/>
    <property type="match status" value="1"/>
</dbReference>
<keyword evidence="1 5" id="KW-0489">Methyltransferase</keyword>
<feature type="binding site" evidence="5">
    <location>
        <begin position="188"/>
        <end position="191"/>
    </location>
    <ligand>
        <name>substrate</name>
    </ligand>
</feature>
<feature type="domain" description="Methyltransferase small" evidence="6">
    <location>
        <begin position="101"/>
        <end position="192"/>
    </location>
</feature>
<dbReference type="InterPro" id="IPR004556">
    <property type="entry name" value="HemK-like"/>
</dbReference>
<reference evidence="8 9" key="1">
    <citation type="journal article" date="2017" name="Genome Announc.">
        <title>Complete Genome Sequences of Two Acetylene-Fermenting Pelobacter acetylenicus Strains.</title>
        <authorList>
            <person name="Sutton J.M."/>
            <person name="Baesman S.M."/>
            <person name="Fierst J.L."/>
            <person name="Poret-Peterson A.T."/>
            <person name="Oremland R.S."/>
            <person name="Dunlap D.S."/>
            <person name="Akob D.M."/>
        </authorList>
    </citation>
    <scope>NUCLEOTIDE SEQUENCE [LARGE SCALE GENOMIC DNA]</scope>
    <source>
        <strain evidence="8 9">SFB93</strain>
    </source>
</reference>
<dbReference type="InterPro" id="IPR029063">
    <property type="entry name" value="SAM-dependent_MTases_sf"/>
</dbReference>
<dbReference type="EMBL" id="CP015519">
    <property type="protein sequence ID" value="APG27828.1"/>
    <property type="molecule type" value="Genomic_DNA"/>
</dbReference>
<dbReference type="InterPro" id="IPR019874">
    <property type="entry name" value="RF_methyltr_PrmC"/>
</dbReference>
<keyword evidence="9" id="KW-1185">Reference proteome</keyword>
<dbReference type="Gene3D" id="1.10.8.10">
    <property type="entry name" value="DNA helicase RuvA subunit, C-terminal domain"/>
    <property type="match status" value="1"/>
</dbReference>
<organism evidence="8 9">
    <name type="scientific">Syntrophotalea acetylenivorans</name>
    <dbReference type="NCBI Taxonomy" id="1842532"/>
    <lineage>
        <taxon>Bacteria</taxon>
        <taxon>Pseudomonadati</taxon>
        <taxon>Thermodesulfobacteriota</taxon>
        <taxon>Desulfuromonadia</taxon>
        <taxon>Desulfuromonadales</taxon>
        <taxon>Syntrophotaleaceae</taxon>
        <taxon>Syntrophotalea</taxon>
    </lineage>
</organism>
<name>A0A1L3GQ78_9BACT</name>
<dbReference type="EC" id="2.1.1.297" evidence="5"/>
<dbReference type="PROSITE" id="PS00092">
    <property type="entry name" value="N6_MTASE"/>
    <property type="match status" value="1"/>
</dbReference>
<dbReference type="OrthoDB" id="9800643at2"/>